<evidence type="ECO:0000313" key="2">
    <source>
        <dbReference type="EMBL" id="MBW6530281.1"/>
    </source>
</evidence>
<dbReference type="SUPFAM" id="SSF56112">
    <property type="entry name" value="Protein kinase-like (PK-like)"/>
    <property type="match status" value="1"/>
</dbReference>
<proteinExistence type="predicted"/>
<sequence>MGPLSADRGSLDRYRFPFQARGGAADRRDAPVRELIRASDRRGQPRRRNDASHAPFGGDDDNPYQATRLNGVVPSQRRGALSAARDAKMARSAHAYVRGNTARFYEWLAAAPVRLPEGPPVWICGDCHLGNLGAISDGGEGLDVHIRDLDQAVIGNPTHDLIRLGLSLATAARGSDLPGLATMQILDAMLAGYVAGIVDPVAGQAGVEPDAVKSVRRRAARRRWKHLARERLEGGEPRLPLGDKFWPLTDRERGALDELFSRSDVCDMVLSLDPSNRRRRVRLVDAAYWMKGCSSLGLRRYAVLVALDRTRRRSRYALVDIKEAVASVAPTTHAAAMPADPAERVRRAACALSPFLGSRMLPVTMIDGSFFIRELAPQDLKIEVEQFSRDEAVRAARYLAFVVGVAHSRQMDASSRAMWGERLLADTTDDNGTPTWLWRSVVALAGQHESGYLDHCRTVALRRLAA</sequence>
<keyword evidence="3" id="KW-1185">Reference proteome</keyword>
<dbReference type="InterPro" id="IPR018721">
    <property type="entry name" value="DUF2252"/>
</dbReference>
<comment type="caution">
    <text evidence="2">The sequence shown here is derived from an EMBL/GenBank/DDBJ whole genome shotgun (WGS) entry which is preliminary data.</text>
</comment>
<gene>
    <name evidence="2" type="ORF">KZ820_05985</name>
</gene>
<accession>A0ABS7BKY9</accession>
<evidence type="ECO:0000313" key="3">
    <source>
        <dbReference type="Proteomes" id="UP000759103"/>
    </source>
</evidence>
<dbReference type="Pfam" id="PF10009">
    <property type="entry name" value="DUF2252"/>
    <property type="match status" value="1"/>
</dbReference>
<dbReference type="Proteomes" id="UP000759103">
    <property type="component" value="Unassembled WGS sequence"/>
</dbReference>
<dbReference type="Gene3D" id="3.90.1200.10">
    <property type="match status" value="1"/>
</dbReference>
<dbReference type="PANTHER" id="PTHR39441:SF1">
    <property type="entry name" value="DUF2252 DOMAIN-CONTAINING PROTEIN"/>
    <property type="match status" value="1"/>
</dbReference>
<name>A0ABS7BKY9_9SPHN</name>
<dbReference type="EMBL" id="JAHXZN010000001">
    <property type="protein sequence ID" value="MBW6530281.1"/>
    <property type="molecule type" value="Genomic_DNA"/>
</dbReference>
<organism evidence="2 3">
    <name type="scientific">Sphingomonas citri</name>
    <dbReference type="NCBI Taxonomy" id="2862499"/>
    <lineage>
        <taxon>Bacteria</taxon>
        <taxon>Pseudomonadati</taxon>
        <taxon>Pseudomonadota</taxon>
        <taxon>Alphaproteobacteria</taxon>
        <taxon>Sphingomonadales</taxon>
        <taxon>Sphingomonadaceae</taxon>
        <taxon>Sphingomonas</taxon>
    </lineage>
</organism>
<protein>
    <submittedName>
        <fullName evidence="2">DUF2252 domain-containing protein</fullName>
    </submittedName>
</protein>
<evidence type="ECO:0000256" key="1">
    <source>
        <dbReference type="SAM" id="MobiDB-lite"/>
    </source>
</evidence>
<feature type="region of interest" description="Disordered" evidence="1">
    <location>
        <begin position="1"/>
        <end position="64"/>
    </location>
</feature>
<dbReference type="PANTHER" id="PTHR39441">
    <property type="entry name" value="DUF2252 DOMAIN-CONTAINING PROTEIN"/>
    <property type="match status" value="1"/>
</dbReference>
<reference evidence="2 3" key="1">
    <citation type="submission" date="2021-07" db="EMBL/GenBank/DDBJ databases">
        <title>Sphingomonas sp.</title>
        <authorList>
            <person name="Feng G."/>
            <person name="Li J."/>
            <person name="Pan M."/>
        </authorList>
    </citation>
    <scope>NUCLEOTIDE SEQUENCE [LARGE SCALE GENOMIC DNA]</scope>
    <source>
        <strain evidence="2 3">RRHST34</strain>
    </source>
</reference>
<feature type="compositionally biased region" description="Basic and acidic residues" evidence="1">
    <location>
        <begin position="24"/>
        <end position="51"/>
    </location>
</feature>
<dbReference type="InterPro" id="IPR011009">
    <property type="entry name" value="Kinase-like_dom_sf"/>
</dbReference>